<evidence type="ECO:0000256" key="1">
    <source>
        <dbReference type="SAM" id="MobiDB-lite"/>
    </source>
</evidence>
<gene>
    <name evidence="2" type="ORF">PVT01_000104100</name>
</gene>
<dbReference type="VEuPathDB" id="PlasmoDB:PVW1_050045000"/>
<protein>
    <submittedName>
        <fullName evidence="2">Vir protein, putative</fullName>
    </submittedName>
</protein>
<feature type="region of interest" description="Disordered" evidence="1">
    <location>
        <begin position="47"/>
        <end position="129"/>
    </location>
</feature>
<feature type="compositionally biased region" description="Low complexity" evidence="1">
    <location>
        <begin position="117"/>
        <end position="126"/>
    </location>
</feature>
<dbReference type="Proteomes" id="UP000196402">
    <property type="component" value="Unassembled WGS sequence"/>
</dbReference>
<accession>A0A1G4E8Q2</accession>
<dbReference type="VEuPathDB" id="PlasmoDB:PVPAM_140006600"/>
<proteinExistence type="predicted"/>
<evidence type="ECO:0000313" key="3">
    <source>
        <dbReference type="Proteomes" id="UP000196402"/>
    </source>
</evidence>
<feature type="compositionally biased region" description="Acidic residues" evidence="1">
    <location>
        <begin position="47"/>
        <end position="57"/>
    </location>
</feature>
<dbReference type="EMBL" id="FLYH01000341">
    <property type="protein sequence ID" value="SCA83770.1"/>
    <property type="molecule type" value="Genomic_DNA"/>
</dbReference>
<dbReference type="InterPro" id="IPR008780">
    <property type="entry name" value="Plasmodium_Vir"/>
</dbReference>
<name>A0A1G4E8Q2_PLAVI</name>
<evidence type="ECO:0000313" key="2">
    <source>
        <dbReference type="EMBL" id="SCA83770.1"/>
    </source>
</evidence>
<dbReference type="VEuPathDB" id="PlasmoDB:PVP01_1273900"/>
<organism evidence="2 3">
    <name type="scientific">Plasmodium vivax</name>
    <name type="common">malaria parasite P. vivax</name>
    <dbReference type="NCBI Taxonomy" id="5855"/>
    <lineage>
        <taxon>Eukaryota</taxon>
        <taxon>Sar</taxon>
        <taxon>Alveolata</taxon>
        <taxon>Apicomplexa</taxon>
        <taxon>Aconoidasida</taxon>
        <taxon>Haemosporida</taxon>
        <taxon>Plasmodiidae</taxon>
        <taxon>Plasmodium</taxon>
        <taxon>Plasmodium (Plasmodium)</taxon>
    </lineage>
</organism>
<dbReference type="Pfam" id="PF05795">
    <property type="entry name" value="Plasmodium_Vir"/>
    <property type="match status" value="1"/>
</dbReference>
<feature type="compositionally biased region" description="Basic and acidic residues" evidence="1">
    <location>
        <begin position="86"/>
        <end position="101"/>
    </location>
</feature>
<sequence>MSLEYPDLSKLASKILYAKWDEGKKISGYESYCYKLSTNREHYEEIDQLCETSEQDDSSPKEENKGAAPTELGLEELGSDALGSELTRRRTEEEGEDKIREDEDYVSPSVITHLGRSSSSQGLSTSIPEGDKLVSGLPPIPDSTNHASSNGTIISASCVGLTGFLFLLYKFTPLRSMLDPRIRKSKKMLKDGVQGSNELQSHDYDFYPPVVDTNKYNISYQSR</sequence>
<reference evidence="2 3" key="1">
    <citation type="submission" date="2016-07" db="EMBL/GenBank/DDBJ databases">
        <authorList>
            <consortium name="Pathogen Informatics"/>
        </authorList>
    </citation>
    <scope>NUCLEOTIDE SEQUENCE [LARGE SCALE GENOMIC DNA]</scope>
</reference>
<dbReference type="AlphaFoldDB" id="A0A1G4E8Q2"/>